<proteinExistence type="predicted"/>
<dbReference type="EMBL" id="MG702567">
    <property type="protein sequence ID" value="AUO14881.1"/>
    <property type="molecule type" value="Genomic_DNA"/>
</dbReference>
<dbReference type="Proteomes" id="UP000267352">
    <property type="component" value="Segment"/>
</dbReference>
<evidence type="ECO:0000313" key="1">
    <source>
        <dbReference type="EMBL" id="AUO14881.1"/>
    </source>
</evidence>
<name>A0A2I6SBD8_9VIRU</name>
<organism evidence="1">
    <name type="scientific">White spot syndrome virus</name>
    <dbReference type="NCBI Taxonomy" id="342409"/>
    <lineage>
        <taxon>Viruses</taxon>
        <taxon>Viruses incertae sedis</taxon>
        <taxon>Naldaviricetes</taxon>
        <taxon>Nimaviridae</taxon>
        <taxon>Whispovirus</taxon>
    </lineage>
</organism>
<reference evidence="1" key="2">
    <citation type="journal article" date="2018" name="Genome Announc.">
        <title>First Report of a Complete Genome Sequence of White spot syndrome virus from India.</title>
        <authorList>
            <person name="Vinaya Kumar K."/>
            <person name="Shekhar M.S."/>
            <person name="Otta S.K."/>
            <person name="Karthic K."/>
            <person name="Ashok Kumar J."/>
            <person name="Gopikrishna G."/>
            <person name="Vijayan K.K."/>
        </authorList>
    </citation>
    <scope>NUCLEOTIDE SEQUENCE</scope>
    <source>
        <strain evidence="1">IN_AP4RU</strain>
    </source>
</reference>
<reference evidence="1" key="1">
    <citation type="submission" date="2017-12" db="EMBL/GenBank/DDBJ databases">
        <authorList>
            <person name="Katneni V.K."/>
            <person name="Shekhar M.S."/>
            <person name="Otta S.K."/>
            <person name="Karthic K."/>
            <person name="Jangam A.K."/>
            <person name="Gopikrishna G."/>
            <person name="Vijayan K.K."/>
        </authorList>
    </citation>
    <scope>NUCLEOTIDE SEQUENCE [LARGE SCALE GENOMIC DNA]</scope>
    <source>
        <strain evidence="1">IN_AP4RU</strain>
    </source>
</reference>
<accession>A0A2I6SBD8</accession>
<sequence>MCFTKSHTVLETIRSTQTKKLKKTKKWMMTLKKKKKKRRFRSISSLTVVSDNNSWRHGSASQA</sequence>
<protein>
    <submittedName>
        <fullName evidence="1">WSSV003</fullName>
    </submittedName>
</protein>